<gene>
    <name evidence="2" type="ORF">SAMN05216233_10889</name>
</gene>
<dbReference type="InterPro" id="IPR008312">
    <property type="entry name" value="T6SS_TssB1"/>
</dbReference>
<dbReference type="EMBL" id="FMUX01000008">
    <property type="protein sequence ID" value="SCY39037.1"/>
    <property type="molecule type" value="Genomic_DNA"/>
</dbReference>
<accession>A0A1G5FIQ0</accession>
<dbReference type="PANTHER" id="PTHR35850">
    <property type="entry name" value="CYTOPLASMIC PROTEIN-RELATED"/>
    <property type="match status" value="1"/>
</dbReference>
<protein>
    <submittedName>
        <fullName evidence="2">Type VI secretion system protein ImpB</fullName>
    </submittedName>
</protein>
<evidence type="ECO:0000256" key="1">
    <source>
        <dbReference type="SAM" id="MobiDB-lite"/>
    </source>
</evidence>
<dbReference type="Proteomes" id="UP000198870">
    <property type="component" value="Unassembled WGS sequence"/>
</dbReference>
<evidence type="ECO:0000313" key="2">
    <source>
        <dbReference type="EMBL" id="SCY39037.1"/>
    </source>
</evidence>
<proteinExistence type="predicted"/>
<organism evidence="2 3">
    <name type="scientific">Desulfoluna spongiiphila</name>
    <dbReference type="NCBI Taxonomy" id="419481"/>
    <lineage>
        <taxon>Bacteria</taxon>
        <taxon>Pseudomonadati</taxon>
        <taxon>Thermodesulfobacteriota</taxon>
        <taxon>Desulfobacteria</taxon>
        <taxon>Desulfobacterales</taxon>
        <taxon>Desulfolunaceae</taxon>
        <taxon>Desulfoluna</taxon>
    </lineage>
</organism>
<dbReference type="OrthoDB" id="9789942at2"/>
<sequence>MAIQDELPKSRLTLTYRTEIHGEPEELELPLRLLVLGDFTGEKRDKPDFAERVPLTLTDKNTNQIMERMEIHAKVNDSENNTYTLPIRNMDAFVPSEMPRFIPSLQRILEGRKRLADVVSVLDNHKKTRAAVVSMIQNAEVLAQIRTALEPAYGKSAGFMDLIAKPKQLPGEESEKTQAEEEAK</sequence>
<name>A0A1G5FIQ0_9BACT</name>
<dbReference type="STRING" id="419481.SAMN05216233_10889"/>
<evidence type="ECO:0000313" key="3">
    <source>
        <dbReference type="Proteomes" id="UP000198870"/>
    </source>
</evidence>
<reference evidence="2 3" key="1">
    <citation type="submission" date="2016-10" db="EMBL/GenBank/DDBJ databases">
        <authorList>
            <person name="de Groot N.N."/>
        </authorList>
    </citation>
    <scope>NUCLEOTIDE SEQUENCE [LARGE SCALE GENOMIC DNA]</scope>
    <source>
        <strain evidence="2 3">AA1</strain>
    </source>
</reference>
<keyword evidence="3" id="KW-1185">Reference proteome</keyword>
<feature type="region of interest" description="Disordered" evidence="1">
    <location>
        <begin position="165"/>
        <end position="184"/>
    </location>
</feature>
<dbReference type="PANTHER" id="PTHR35850:SF1">
    <property type="entry name" value="TYPE VI SECRETION SYSTEM SHEATH PROTEIN TSSB1"/>
    <property type="match status" value="1"/>
</dbReference>
<dbReference type="RefSeq" id="WP_092210951.1">
    <property type="nucleotide sequence ID" value="NZ_FMUX01000008.1"/>
</dbReference>
<feature type="compositionally biased region" description="Basic and acidic residues" evidence="1">
    <location>
        <begin position="173"/>
        <end position="184"/>
    </location>
</feature>
<dbReference type="Pfam" id="PF05591">
    <property type="entry name" value="T6SS_VipA"/>
    <property type="match status" value="1"/>
</dbReference>
<dbReference type="AlphaFoldDB" id="A0A1G5FIQ0"/>